<sequence>MKVRGLCAAGLVSVAVFAVAQPVGTPQSAEAAKPAAPMTKAQGDELLRSVDEILQFASKDTHLAIKSKVKKKLLSRGEVNKFLVKKFEEDKGAQRLERSEVILKKFGLLDHDFHLRPFLISLLTEQIAGFYDPKTRTVNLLDWVAVEEQKPVMAHELTHALQDQRVEMDKWSDPLSMEISKDARDDNRHIQSDEANTSRDAVAEGQAMVVFVDYALKPSGKTLADSPDLGEKMQDMAGDSSGSPLMARAPLLLQKSLLFPYTTGLAFEQVLLRRGVDVAFAGALDRPPSSSHEVMHPQDYLSRTPVPLLTMPDIHPLLDKDWAPYDVGVMGELDVAITTELFGGKEIASAVAPEWAGGIYFAAQKRSAITAEQKQSTASLGLMYYSQWKNEDSARSFMRVYASQLGRKYSKLSRVVEKDPDDDHQIFETNEGDVVLSLDDKGVYVSEGFDRETARKMEEMVRGAQGTGPLRSATLQMPGTGPSENFASWMSGFGMMKFALQSK</sequence>
<proteinExistence type="predicted"/>
<organism evidence="2 3">
    <name type="scientific">Terriglobus saanensis (strain ATCC BAA-1853 / DSM 23119 / SP1PR4)</name>
    <dbReference type="NCBI Taxonomy" id="401053"/>
    <lineage>
        <taxon>Bacteria</taxon>
        <taxon>Pseudomonadati</taxon>
        <taxon>Acidobacteriota</taxon>
        <taxon>Terriglobia</taxon>
        <taxon>Terriglobales</taxon>
        <taxon>Acidobacteriaceae</taxon>
        <taxon>Terriglobus</taxon>
    </lineage>
</organism>
<dbReference type="HOGENOM" id="CLU_038349_0_0_0"/>
<evidence type="ECO:0000313" key="3">
    <source>
        <dbReference type="Proteomes" id="UP000006844"/>
    </source>
</evidence>
<keyword evidence="3" id="KW-1185">Reference proteome</keyword>
<dbReference type="STRING" id="401053.AciPR4_0710"/>
<protein>
    <recommendedName>
        <fullName evidence="4">DUF4157 domain-containing protein</fullName>
    </recommendedName>
</protein>
<dbReference type="eggNOG" id="COG2856">
    <property type="taxonomic scope" value="Bacteria"/>
</dbReference>
<dbReference type="RefSeq" id="WP_013567276.1">
    <property type="nucleotide sequence ID" value="NC_014963.1"/>
</dbReference>
<dbReference type="EMBL" id="CP002467">
    <property type="protein sequence ID" value="ADV81543.1"/>
    <property type="molecule type" value="Genomic_DNA"/>
</dbReference>
<evidence type="ECO:0000313" key="2">
    <source>
        <dbReference type="EMBL" id="ADV81543.1"/>
    </source>
</evidence>
<gene>
    <name evidence="2" type="ordered locus">AciPR4_0710</name>
</gene>
<feature type="signal peptide" evidence="1">
    <location>
        <begin position="1"/>
        <end position="20"/>
    </location>
</feature>
<evidence type="ECO:0008006" key="4">
    <source>
        <dbReference type="Google" id="ProtNLM"/>
    </source>
</evidence>
<dbReference type="KEGG" id="tsa:AciPR4_0710"/>
<name>E8V5K9_TERSS</name>
<evidence type="ECO:0000256" key="1">
    <source>
        <dbReference type="SAM" id="SignalP"/>
    </source>
</evidence>
<feature type="chain" id="PRO_5003232440" description="DUF4157 domain-containing protein" evidence="1">
    <location>
        <begin position="21"/>
        <end position="503"/>
    </location>
</feature>
<reference evidence="2 3" key="1">
    <citation type="journal article" date="2012" name="Stand. Genomic Sci.">
        <title>Complete genome sequence of Terriglobus saanensis type strain SP1PR4(T), an Acidobacteria from tundra soil.</title>
        <authorList>
            <person name="Rawat S.R."/>
            <person name="Mannisto M.K."/>
            <person name="Starovoytov V."/>
            <person name="Goodwin L."/>
            <person name="Nolan M."/>
            <person name="Hauser L."/>
            <person name="Land M."/>
            <person name="Davenport K.W."/>
            <person name="Woyke T."/>
            <person name="Haggblom M.M."/>
        </authorList>
    </citation>
    <scope>NUCLEOTIDE SEQUENCE</scope>
    <source>
        <strain evidence="3">ATCC BAA-1853 / DSM 23119 / SP1PR4</strain>
    </source>
</reference>
<keyword evidence="1" id="KW-0732">Signal</keyword>
<dbReference type="AlphaFoldDB" id="E8V5K9"/>
<dbReference type="Proteomes" id="UP000006844">
    <property type="component" value="Chromosome"/>
</dbReference>
<accession>E8V5K9</accession>